<proteinExistence type="predicted"/>
<evidence type="ECO:0000256" key="1">
    <source>
        <dbReference type="SAM" id="MobiDB-lite"/>
    </source>
</evidence>
<accession>A0A4Z1JIG3</accession>
<keyword evidence="3" id="KW-1185">Reference proteome</keyword>
<feature type="compositionally biased region" description="Basic and acidic residues" evidence="1">
    <location>
        <begin position="9"/>
        <end position="26"/>
    </location>
</feature>
<dbReference type="AlphaFoldDB" id="A0A4Z1JIG3"/>
<name>A0A4Z1JIG3_9HELO</name>
<gene>
    <name evidence="2" type="ORF">BELL_0358g00130</name>
</gene>
<feature type="region of interest" description="Disordered" evidence="1">
    <location>
        <begin position="1"/>
        <end position="26"/>
    </location>
</feature>
<protein>
    <submittedName>
        <fullName evidence="2">Uncharacterized protein</fullName>
    </submittedName>
</protein>
<reference evidence="2 3" key="1">
    <citation type="submission" date="2017-12" db="EMBL/GenBank/DDBJ databases">
        <title>Comparative genomics of Botrytis spp.</title>
        <authorList>
            <person name="Valero-Jimenez C.A."/>
            <person name="Tapia P."/>
            <person name="Veloso J."/>
            <person name="Silva-Moreno E."/>
            <person name="Staats M."/>
            <person name="Valdes J.H."/>
            <person name="Van Kan J.A.L."/>
        </authorList>
    </citation>
    <scope>NUCLEOTIDE SEQUENCE [LARGE SCALE GENOMIC DNA]</scope>
    <source>
        <strain evidence="2 3">Be9601</strain>
    </source>
</reference>
<evidence type="ECO:0000313" key="2">
    <source>
        <dbReference type="EMBL" id="TGO73481.1"/>
    </source>
</evidence>
<sequence>MTTNGIMVAKKERREKERKSEREKDRRIEELKNRIEEWKEKIFKQASKQASQMNECICSQEVY</sequence>
<comment type="caution">
    <text evidence="2">The sequence shown here is derived from an EMBL/GenBank/DDBJ whole genome shotgun (WGS) entry which is preliminary data.</text>
</comment>
<organism evidence="2 3">
    <name type="scientific">Botrytis elliptica</name>
    <dbReference type="NCBI Taxonomy" id="278938"/>
    <lineage>
        <taxon>Eukaryota</taxon>
        <taxon>Fungi</taxon>
        <taxon>Dikarya</taxon>
        <taxon>Ascomycota</taxon>
        <taxon>Pezizomycotina</taxon>
        <taxon>Leotiomycetes</taxon>
        <taxon>Helotiales</taxon>
        <taxon>Sclerotiniaceae</taxon>
        <taxon>Botrytis</taxon>
    </lineage>
</organism>
<dbReference type="Proteomes" id="UP000297229">
    <property type="component" value="Unassembled WGS sequence"/>
</dbReference>
<evidence type="ECO:0000313" key="3">
    <source>
        <dbReference type="Proteomes" id="UP000297229"/>
    </source>
</evidence>
<dbReference type="EMBL" id="PQXM01000356">
    <property type="protein sequence ID" value="TGO73481.1"/>
    <property type="molecule type" value="Genomic_DNA"/>
</dbReference>